<organism evidence="1 2">
    <name type="scientific">Chryseolinea soli</name>
    <dbReference type="NCBI Taxonomy" id="2321403"/>
    <lineage>
        <taxon>Bacteria</taxon>
        <taxon>Pseudomonadati</taxon>
        <taxon>Bacteroidota</taxon>
        <taxon>Cytophagia</taxon>
        <taxon>Cytophagales</taxon>
        <taxon>Fulvivirgaceae</taxon>
        <taxon>Chryseolinea</taxon>
    </lineage>
</organism>
<dbReference type="OrthoDB" id="760345at2"/>
<dbReference type="AlphaFoldDB" id="A0A385SKT4"/>
<evidence type="ECO:0000313" key="1">
    <source>
        <dbReference type="EMBL" id="AYB30867.1"/>
    </source>
</evidence>
<dbReference type="InterPro" id="IPR050563">
    <property type="entry name" value="4-hydroxybenzoyl-CoA_TE"/>
</dbReference>
<dbReference type="PANTHER" id="PTHR31793:SF24">
    <property type="entry name" value="LONG-CHAIN ACYL-COA THIOESTERASE FADM"/>
    <property type="match status" value="1"/>
</dbReference>
<dbReference type="CDD" id="cd00586">
    <property type="entry name" value="4HBT"/>
    <property type="match status" value="1"/>
</dbReference>
<dbReference type="PANTHER" id="PTHR31793">
    <property type="entry name" value="4-HYDROXYBENZOYL-COA THIOESTERASE FAMILY MEMBER"/>
    <property type="match status" value="1"/>
</dbReference>
<protein>
    <submittedName>
        <fullName evidence="1">Thioesterase</fullName>
    </submittedName>
</protein>
<gene>
    <name evidence="1" type="ORF">D4L85_09885</name>
</gene>
<dbReference type="KEGG" id="chk:D4L85_09885"/>
<name>A0A385SKT4_9BACT</name>
<dbReference type="RefSeq" id="WP_119754163.1">
    <property type="nucleotide sequence ID" value="NZ_CP032382.1"/>
</dbReference>
<dbReference type="SUPFAM" id="SSF54637">
    <property type="entry name" value="Thioesterase/thiol ester dehydrase-isomerase"/>
    <property type="match status" value="1"/>
</dbReference>
<dbReference type="Gene3D" id="3.10.129.10">
    <property type="entry name" value="Hotdog Thioesterase"/>
    <property type="match status" value="1"/>
</dbReference>
<dbReference type="Pfam" id="PF13279">
    <property type="entry name" value="4HBT_2"/>
    <property type="match status" value="1"/>
</dbReference>
<reference evidence="2" key="1">
    <citation type="submission" date="2018-09" db="EMBL/GenBank/DDBJ databases">
        <title>Chryseolinea sp. KIS68-18 isolated from soil.</title>
        <authorList>
            <person name="Weon H.-Y."/>
            <person name="Kwon S.-W."/>
            <person name="Lee S.A."/>
        </authorList>
    </citation>
    <scope>NUCLEOTIDE SEQUENCE [LARGE SCALE GENOMIC DNA]</scope>
    <source>
        <strain evidence="2">KIS68-18</strain>
    </source>
</reference>
<keyword evidence="2" id="KW-1185">Reference proteome</keyword>
<dbReference type="InterPro" id="IPR029069">
    <property type="entry name" value="HotDog_dom_sf"/>
</dbReference>
<dbReference type="EMBL" id="CP032382">
    <property type="protein sequence ID" value="AYB30867.1"/>
    <property type="molecule type" value="Genomic_DNA"/>
</dbReference>
<sequence>MSAKYVKTIQIRWADIDANRHLRHSAYYDYGATLRMMILSENGLTTEKLEQLQIGPVLFREEAVFRREIRLEDVITVDVELLKATPDYGRWSIRHNFLKADGSLAAVINIDAAWIDMVKRKLTVPDPFIQNIFANFPKPDDFEFVVKKV</sequence>
<dbReference type="Proteomes" id="UP000266183">
    <property type="component" value="Chromosome"/>
</dbReference>
<dbReference type="GO" id="GO:0047617">
    <property type="term" value="F:fatty acyl-CoA hydrolase activity"/>
    <property type="evidence" value="ECO:0007669"/>
    <property type="project" value="TreeGrafter"/>
</dbReference>
<proteinExistence type="predicted"/>
<evidence type="ECO:0000313" key="2">
    <source>
        <dbReference type="Proteomes" id="UP000266183"/>
    </source>
</evidence>
<accession>A0A385SKT4</accession>